<dbReference type="EMBL" id="JFBT01000001">
    <property type="protein sequence ID" value="EXG83016.1"/>
    <property type="molecule type" value="Genomic_DNA"/>
</dbReference>
<dbReference type="SMART" id="SM00587">
    <property type="entry name" value="CHK"/>
    <property type="match status" value="1"/>
</dbReference>
<dbReference type="Proteomes" id="UP000021053">
    <property type="component" value="Unassembled WGS sequence"/>
</dbReference>
<dbReference type="Pfam" id="PF01636">
    <property type="entry name" value="APH"/>
    <property type="match status" value="1"/>
</dbReference>
<dbReference type="PANTHER" id="PTHR21310">
    <property type="entry name" value="AMINOGLYCOSIDE PHOSPHOTRANSFERASE-RELATED-RELATED"/>
    <property type="match status" value="1"/>
</dbReference>
<dbReference type="PATRIC" id="fig|927661.3.peg.4196"/>
<dbReference type="AlphaFoldDB" id="A0A011AM24"/>
<evidence type="ECO:0000313" key="3">
    <source>
        <dbReference type="Proteomes" id="UP000021053"/>
    </source>
</evidence>
<dbReference type="InterPro" id="IPR002575">
    <property type="entry name" value="Aminoglycoside_PTrfase"/>
</dbReference>
<evidence type="ECO:0000313" key="2">
    <source>
        <dbReference type="EMBL" id="EXG83016.1"/>
    </source>
</evidence>
<dbReference type="GO" id="GO:0016740">
    <property type="term" value="F:transferase activity"/>
    <property type="evidence" value="ECO:0007669"/>
    <property type="project" value="UniProtKB-KW"/>
</dbReference>
<gene>
    <name evidence="2" type="ORF">CryarDRAFT_4223</name>
</gene>
<reference evidence="2 3" key="1">
    <citation type="submission" date="2013-07" db="EMBL/GenBank/DDBJ databases">
        <authorList>
            <consortium name="DOE Joint Genome Institute"/>
            <person name="Eisen J."/>
            <person name="Huntemann M."/>
            <person name="Han J."/>
            <person name="Chen A."/>
            <person name="Kyrpides N."/>
            <person name="Mavromatis K."/>
            <person name="Markowitz V."/>
            <person name="Palaniappan K."/>
            <person name="Ivanova N."/>
            <person name="Schaumberg A."/>
            <person name="Pati A."/>
            <person name="Liolios K."/>
            <person name="Nordberg H.P."/>
            <person name="Cantor M.N."/>
            <person name="Hua S.X."/>
            <person name="Woyke T."/>
        </authorList>
    </citation>
    <scope>NUCLEOTIDE SEQUENCE [LARGE SCALE GENOMIC DNA]</scope>
    <source>
        <strain evidence="2 3">DSM 44712</strain>
    </source>
</reference>
<proteinExistence type="predicted"/>
<feature type="domain" description="CHK kinase-like" evidence="1">
    <location>
        <begin position="134"/>
        <end position="313"/>
    </location>
</feature>
<keyword evidence="2" id="KW-0808">Transferase</keyword>
<name>A0A011AM24_9ACTN</name>
<organism evidence="2 3">
    <name type="scientific">Cryptosporangium arvum DSM 44712</name>
    <dbReference type="NCBI Taxonomy" id="927661"/>
    <lineage>
        <taxon>Bacteria</taxon>
        <taxon>Bacillati</taxon>
        <taxon>Actinomycetota</taxon>
        <taxon>Actinomycetes</taxon>
        <taxon>Cryptosporangiales</taxon>
        <taxon>Cryptosporangiaceae</taxon>
        <taxon>Cryptosporangium</taxon>
    </lineage>
</organism>
<dbReference type="InterPro" id="IPR051678">
    <property type="entry name" value="AGP_Transferase"/>
</dbReference>
<dbReference type="InterPro" id="IPR015897">
    <property type="entry name" value="CHK_kinase-like"/>
</dbReference>
<keyword evidence="3" id="KW-1185">Reference proteome</keyword>
<accession>A0A011AM24</accession>
<evidence type="ECO:0000259" key="1">
    <source>
        <dbReference type="SMART" id="SM00587"/>
    </source>
</evidence>
<sequence length="379" mass="40477">MSSVSPALSGAVTIAREMVRCGVSRAVTGRLPDRAERVTAPWLASVLGREVRSVSLLSQDSGTAARARIALDAEPGRVFVKLTPRDVRQQLLMNVVGLGHREVLFYRAVAADVPIRVPRCYAAFDDPALGRIALVLEDLTGKATFRDVRDDVSVAEAGAVVDAFADLHAALWESPRLTGPLAALGPLRRSPVVGVFGRALVRRALARPAAPVADLVPAALARRSRVVTENLEAIDDFWAAQPRTLTHGDPHLGNLFFEGASPGFLDWQVATICPGIRDVAYFLVTSLTPANAREHERRLVDRYGERLAAAGITSDPDTLWTSYRAIAAEAYIAALATAGAGERMQPRAVARSGVARASAAVQALDTFDAIADLVGLRRG</sequence>
<dbReference type="Gene3D" id="3.90.1200.10">
    <property type="match status" value="1"/>
</dbReference>
<dbReference type="InterPro" id="IPR011009">
    <property type="entry name" value="Kinase-like_dom_sf"/>
</dbReference>
<dbReference type="HOGENOM" id="CLU_061751_0_0_11"/>
<comment type="caution">
    <text evidence="2">The sequence shown here is derived from an EMBL/GenBank/DDBJ whole genome shotgun (WGS) entry which is preliminary data.</text>
</comment>
<protein>
    <submittedName>
        <fullName evidence="2">Aminoglycoside phosphotransferase</fullName>
    </submittedName>
</protein>
<dbReference type="SUPFAM" id="SSF56112">
    <property type="entry name" value="Protein kinase-like (PK-like)"/>
    <property type="match status" value="1"/>
</dbReference>